<dbReference type="RefSeq" id="WP_378207050.1">
    <property type="nucleotide sequence ID" value="NZ_JBHMBK010000064.1"/>
</dbReference>
<sequence length="202" mass="20580">MEPVFKRRSALRGAAVLAAGAAMPAGAVAAADEFPELTWRASGPAASPPPFRVRIISGIPAVVGYGTIVTLGPVIVQAISDRAFPLLLRTAGYSSLTVTVTGTVMVADSRGLSGRLPVTIVFPRVTMPTTAVETVLTGTATLTGSPQLPAVRNPGTMTIKAESGAKGAVTVFKDSGVSTSFPTTINLMGPSPVPPVATIEVR</sequence>
<keyword evidence="1" id="KW-1133">Transmembrane helix</keyword>
<comment type="caution">
    <text evidence="3">The sequence shown here is derived from an EMBL/GenBank/DDBJ whole genome shotgun (WGS) entry which is preliminary data.</text>
</comment>
<name>A0ABV5UHM6_9PSEU</name>
<proteinExistence type="predicted"/>
<reference evidence="3 4" key="1">
    <citation type="submission" date="2024-09" db="EMBL/GenBank/DDBJ databases">
        <authorList>
            <person name="Sun Q."/>
            <person name="Mori K."/>
        </authorList>
    </citation>
    <scope>NUCLEOTIDE SEQUENCE [LARGE SCALE GENOMIC DNA]</scope>
    <source>
        <strain evidence="3 4">JCM 13852</strain>
    </source>
</reference>
<dbReference type="InterPro" id="IPR006311">
    <property type="entry name" value="TAT_signal"/>
</dbReference>
<dbReference type="EMBL" id="JBHMBK010000064">
    <property type="protein sequence ID" value="MFB9690905.1"/>
    <property type="molecule type" value="Genomic_DNA"/>
</dbReference>
<evidence type="ECO:0000256" key="1">
    <source>
        <dbReference type="SAM" id="Phobius"/>
    </source>
</evidence>
<keyword evidence="1" id="KW-0472">Membrane</keyword>
<evidence type="ECO:0000313" key="3">
    <source>
        <dbReference type="EMBL" id="MFB9690905.1"/>
    </source>
</evidence>
<keyword evidence="1" id="KW-0812">Transmembrane</keyword>
<dbReference type="Proteomes" id="UP001589535">
    <property type="component" value="Unassembled WGS sequence"/>
</dbReference>
<feature type="chain" id="PRO_5047459369" evidence="2">
    <location>
        <begin position="30"/>
        <end position="202"/>
    </location>
</feature>
<evidence type="ECO:0000313" key="4">
    <source>
        <dbReference type="Proteomes" id="UP001589535"/>
    </source>
</evidence>
<protein>
    <submittedName>
        <fullName evidence="3">Uncharacterized protein</fullName>
    </submittedName>
</protein>
<feature type="transmembrane region" description="Helical" evidence="1">
    <location>
        <begin position="55"/>
        <end position="79"/>
    </location>
</feature>
<keyword evidence="2" id="KW-0732">Signal</keyword>
<feature type="signal peptide" evidence="2">
    <location>
        <begin position="1"/>
        <end position="29"/>
    </location>
</feature>
<accession>A0ABV5UHM6</accession>
<gene>
    <name evidence="3" type="ORF">ACFFTO_42615</name>
</gene>
<organism evidence="3 4">
    <name type="scientific">Amycolatopsis plumensis</name>
    <dbReference type="NCBI Taxonomy" id="236508"/>
    <lineage>
        <taxon>Bacteria</taxon>
        <taxon>Bacillati</taxon>
        <taxon>Actinomycetota</taxon>
        <taxon>Actinomycetes</taxon>
        <taxon>Pseudonocardiales</taxon>
        <taxon>Pseudonocardiaceae</taxon>
        <taxon>Amycolatopsis</taxon>
    </lineage>
</organism>
<evidence type="ECO:0000256" key="2">
    <source>
        <dbReference type="SAM" id="SignalP"/>
    </source>
</evidence>
<keyword evidence="4" id="KW-1185">Reference proteome</keyword>
<dbReference type="PROSITE" id="PS51318">
    <property type="entry name" value="TAT"/>
    <property type="match status" value="1"/>
</dbReference>